<evidence type="ECO:0000256" key="1">
    <source>
        <dbReference type="SAM" id="MobiDB-lite"/>
    </source>
</evidence>
<evidence type="ECO:0000313" key="2">
    <source>
        <dbReference type="EMBL" id="KKM19393.1"/>
    </source>
</evidence>
<feature type="region of interest" description="Disordered" evidence="1">
    <location>
        <begin position="27"/>
        <end position="48"/>
    </location>
</feature>
<reference evidence="2" key="1">
    <citation type="journal article" date="2015" name="Nature">
        <title>Complex archaea that bridge the gap between prokaryotes and eukaryotes.</title>
        <authorList>
            <person name="Spang A."/>
            <person name="Saw J.H."/>
            <person name="Jorgensen S.L."/>
            <person name="Zaremba-Niedzwiedzka K."/>
            <person name="Martijn J."/>
            <person name="Lind A.E."/>
            <person name="van Eijk R."/>
            <person name="Schleper C."/>
            <person name="Guy L."/>
            <person name="Ettema T.J."/>
        </authorList>
    </citation>
    <scope>NUCLEOTIDE SEQUENCE</scope>
</reference>
<protein>
    <submittedName>
        <fullName evidence="2">Uncharacterized protein</fullName>
    </submittedName>
</protein>
<feature type="non-terminal residue" evidence="2">
    <location>
        <position position="175"/>
    </location>
</feature>
<name>A0A0F9KB82_9ZZZZ</name>
<sequence length="175" mass="19348">MRKLLILGIAVIFAAVPGCNDSVVSPTPLELPRPTEPEPLPPSPPSVSRGVRFSWEGTRGIVLFPGTQGTRSQIEHLDAKLHSAGWPMITYNACSETGAWEHTPWNDGPPPFSRENLDNLQRFLTVTAELESQVKLNIFCTLRDNTGWMEANAQRYTRTVAKIAAEFDHIVLSIA</sequence>
<accession>A0A0F9KB82</accession>
<dbReference type="AlphaFoldDB" id="A0A0F9KB82"/>
<comment type="caution">
    <text evidence="2">The sequence shown here is derived from an EMBL/GenBank/DDBJ whole genome shotgun (WGS) entry which is preliminary data.</text>
</comment>
<organism evidence="2">
    <name type="scientific">marine sediment metagenome</name>
    <dbReference type="NCBI Taxonomy" id="412755"/>
    <lineage>
        <taxon>unclassified sequences</taxon>
        <taxon>metagenomes</taxon>
        <taxon>ecological metagenomes</taxon>
    </lineage>
</organism>
<proteinExistence type="predicted"/>
<dbReference type="EMBL" id="LAZR01013997">
    <property type="protein sequence ID" value="KKM19393.1"/>
    <property type="molecule type" value="Genomic_DNA"/>
</dbReference>
<gene>
    <name evidence="2" type="ORF">LCGC14_1656060</name>
</gene>